<name>A0A5D2B4J0_GOSDA</name>
<keyword evidence="2" id="KW-1185">Reference proteome</keyword>
<protein>
    <submittedName>
        <fullName evidence="1">Uncharacterized protein</fullName>
    </submittedName>
</protein>
<dbReference type="Proteomes" id="UP000323506">
    <property type="component" value="Chromosome D09"/>
</dbReference>
<gene>
    <name evidence="1" type="ORF">ES288_D09G008400v1</name>
</gene>
<dbReference type="EMBL" id="CM017709">
    <property type="protein sequence ID" value="TYG52201.1"/>
    <property type="molecule type" value="Genomic_DNA"/>
</dbReference>
<organism evidence="1 2">
    <name type="scientific">Gossypium darwinii</name>
    <name type="common">Darwin's cotton</name>
    <name type="synonym">Gossypium barbadense var. darwinii</name>
    <dbReference type="NCBI Taxonomy" id="34276"/>
    <lineage>
        <taxon>Eukaryota</taxon>
        <taxon>Viridiplantae</taxon>
        <taxon>Streptophyta</taxon>
        <taxon>Embryophyta</taxon>
        <taxon>Tracheophyta</taxon>
        <taxon>Spermatophyta</taxon>
        <taxon>Magnoliopsida</taxon>
        <taxon>eudicotyledons</taxon>
        <taxon>Gunneridae</taxon>
        <taxon>Pentapetalae</taxon>
        <taxon>rosids</taxon>
        <taxon>malvids</taxon>
        <taxon>Malvales</taxon>
        <taxon>Malvaceae</taxon>
        <taxon>Malvoideae</taxon>
        <taxon>Gossypium</taxon>
    </lineage>
</organism>
<proteinExistence type="predicted"/>
<sequence>MEKEKGTGLEVAHARGGAARAREALAAAALGAGCCSRNPRDF</sequence>
<dbReference type="AlphaFoldDB" id="A0A5D2B4J0"/>
<evidence type="ECO:0000313" key="1">
    <source>
        <dbReference type="EMBL" id="TYG52201.1"/>
    </source>
</evidence>
<reference evidence="1 2" key="1">
    <citation type="submission" date="2019-06" db="EMBL/GenBank/DDBJ databases">
        <title>WGS assembly of Gossypium darwinii.</title>
        <authorList>
            <person name="Chen Z.J."/>
            <person name="Sreedasyam A."/>
            <person name="Ando A."/>
            <person name="Song Q."/>
            <person name="De L."/>
            <person name="Hulse-Kemp A."/>
            <person name="Ding M."/>
            <person name="Ye W."/>
            <person name="Kirkbride R."/>
            <person name="Jenkins J."/>
            <person name="Plott C."/>
            <person name="Lovell J."/>
            <person name="Lin Y.-M."/>
            <person name="Vaughn R."/>
            <person name="Liu B."/>
            <person name="Li W."/>
            <person name="Simpson S."/>
            <person name="Scheffler B."/>
            <person name="Saski C."/>
            <person name="Grover C."/>
            <person name="Hu G."/>
            <person name="Conover J."/>
            <person name="Carlson J."/>
            <person name="Shu S."/>
            <person name="Boston L."/>
            <person name="Williams M."/>
            <person name="Peterson D."/>
            <person name="Mcgee K."/>
            <person name="Jones D."/>
            <person name="Wendel J."/>
            <person name="Stelly D."/>
            <person name="Grimwood J."/>
            <person name="Schmutz J."/>
        </authorList>
    </citation>
    <scope>NUCLEOTIDE SEQUENCE [LARGE SCALE GENOMIC DNA]</scope>
    <source>
        <strain evidence="1">1808015.09</strain>
    </source>
</reference>
<accession>A0A5D2B4J0</accession>
<dbReference type="PROSITE" id="PS51257">
    <property type="entry name" value="PROKAR_LIPOPROTEIN"/>
    <property type="match status" value="1"/>
</dbReference>
<evidence type="ECO:0000313" key="2">
    <source>
        <dbReference type="Proteomes" id="UP000323506"/>
    </source>
</evidence>